<sequence>MKRRALLSSLGVVVASSLTGCSTPGNEEPPAGSLRFANQHDLPHSIGLTVTGIGSEPTDSTNGD</sequence>
<protein>
    <submittedName>
        <fullName evidence="1">Uncharacterized protein</fullName>
    </submittedName>
</protein>
<keyword evidence="2" id="KW-1185">Reference proteome</keyword>
<dbReference type="EMBL" id="FOCX01000102">
    <property type="protein sequence ID" value="SEP33852.1"/>
    <property type="molecule type" value="Genomic_DNA"/>
</dbReference>
<evidence type="ECO:0000313" key="1">
    <source>
        <dbReference type="EMBL" id="SEP33852.1"/>
    </source>
</evidence>
<dbReference type="AlphaFoldDB" id="A0A1H8X1N3"/>
<accession>A0A1H8X1N3</accession>
<dbReference type="PROSITE" id="PS51257">
    <property type="entry name" value="PROKAR_LIPOPROTEIN"/>
    <property type="match status" value="1"/>
</dbReference>
<dbReference type="OrthoDB" id="202815at2157"/>
<dbReference type="Proteomes" id="UP000198775">
    <property type="component" value="Unassembled WGS sequence"/>
</dbReference>
<name>A0A1H8X1N3_9EURY</name>
<proteinExistence type="predicted"/>
<gene>
    <name evidence="1" type="ORF">SAMN05216388_11021</name>
</gene>
<reference evidence="2" key="1">
    <citation type="submission" date="2016-10" db="EMBL/GenBank/DDBJ databases">
        <authorList>
            <person name="Varghese N."/>
            <person name="Submissions S."/>
        </authorList>
    </citation>
    <scope>NUCLEOTIDE SEQUENCE [LARGE SCALE GENOMIC DNA]</scope>
    <source>
        <strain evidence="2">IBRC-M 10043</strain>
    </source>
</reference>
<feature type="non-terminal residue" evidence="1">
    <location>
        <position position="64"/>
    </location>
</feature>
<evidence type="ECO:0000313" key="2">
    <source>
        <dbReference type="Proteomes" id="UP000198775"/>
    </source>
</evidence>
<organism evidence="1 2">
    <name type="scientific">Halorientalis persicus</name>
    <dbReference type="NCBI Taxonomy" id="1367881"/>
    <lineage>
        <taxon>Archaea</taxon>
        <taxon>Methanobacteriati</taxon>
        <taxon>Methanobacteriota</taxon>
        <taxon>Stenosarchaea group</taxon>
        <taxon>Halobacteria</taxon>
        <taxon>Halobacteriales</taxon>
        <taxon>Haloarculaceae</taxon>
        <taxon>Halorientalis</taxon>
    </lineage>
</organism>